<proteinExistence type="predicted"/>
<name>A0A6J5SP52_9CAUD</name>
<reference evidence="2" key="1">
    <citation type="submission" date="2020-05" db="EMBL/GenBank/DDBJ databases">
        <authorList>
            <person name="Chiriac C."/>
            <person name="Salcher M."/>
            <person name="Ghai R."/>
            <person name="Kavagutti S V."/>
        </authorList>
    </citation>
    <scope>NUCLEOTIDE SEQUENCE</scope>
</reference>
<gene>
    <name evidence="1" type="ORF">UFOVP1143_5</name>
    <name evidence="2" type="ORF">UFOVP1504_23</name>
</gene>
<protein>
    <submittedName>
        <fullName evidence="2">Uncharacterized protein</fullName>
    </submittedName>
</protein>
<dbReference type="EMBL" id="LR797439">
    <property type="protein sequence ID" value="CAB4217282.1"/>
    <property type="molecule type" value="Genomic_DNA"/>
</dbReference>
<accession>A0A6J5SP52</accession>
<sequence length="126" mass="13352">MTALTTESRGLLVTALTGQGFKVYGTAPAVPATPSVVIVPDAPWITPERIGGRLNYRVRWKLLVVISPRKNDAASVDTENAVDLILGLMPSGFTVDQVGPPSLTDIGAQGTVVTTEINVQAHMKEN</sequence>
<dbReference type="EMBL" id="LR797083">
    <property type="protein sequence ID" value="CAB4185907.1"/>
    <property type="molecule type" value="Genomic_DNA"/>
</dbReference>
<evidence type="ECO:0000313" key="1">
    <source>
        <dbReference type="EMBL" id="CAB4185907.1"/>
    </source>
</evidence>
<organism evidence="2">
    <name type="scientific">uncultured Caudovirales phage</name>
    <dbReference type="NCBI Taxonomy" id="2100421"/>
    <lineage>
        <taxon>Viruses</taxon>
        <taxon>Duplodnaviria</taxon>
        <taxon>Heunggongvirae</taxon>
        <taxon>Uroviricota</taxon>
        <taxon>Caudoviricetes</taxon>
        <taxon>Peduoviridae</taxon>
        <taxon>Maltschvirus</taxon>
        <taxon>Maltschvirus maltsch</taxon>
    </lineage>
</organism>
<evidence type="ECO:0000313" key="2">
    <source>
        <dbReference type="EMBL" id="CAB4217282.1"/>
    </source>
</evidence>